<evidence type="ECO:0000313" key="5">
    <source>
        <dbReference type="EMBL" id="MBB6166237.1"/>
    </source>
</evidence>
<name>A0A7W9YD60_9HYPH</name>
<feature type="domain" description="HTH crp-type" evidence="4">
    <location>
        <begin position="142"/>
        <end position="207"/>
    </location>
</feature>
<dbReference type="Pfam" id="PF13545">
    <property type="entry name" value="HTH_Crp_2"/>
    <property type="match status" value="1"/>
</dbReference>
<dbReference type="GO" id="GO:0003677">
    <property type="term" value="F:DNA binding"/>
    <property type="evidence" value="ECO:0007669"/>
    <property type="project" value="UniProtKB-KW"/>
</dbReference>
<keyword evidence="3" id="KW-0804">Transcription</keyword>
<dbReference type="AlphaFoldDB" id="A0A7W9YD60"/>
<sequence length="234" mass="26321">MSWTKNRILSMLPGDIVTQLRPQLEPVELQQGERLFESNQPLRHVFFFEGGLSSEIAGANGAKMIEVGCIGLEGFSSVPAILGADSTPHFAFMQCGGPALRIEVDALRTAMDESRPLRELMMRYAHVFLIQVATTALADGRYGVERRLARWVLMGRDRIGNELPLTHDFLALMLGVRRPSVTDALHRLEGEHAIKAERGLIVVKDVEKLLELAAPIYGIAEKEYEQHIRRDWRH</sequence>
<dbReference type="SUPFAM" id="SSF51206">
    <property type="entry name" value="cAMP-binding domain-like"/>
    <property type="match status" value="1"/>
</dbReference>
<dbReference type="GO" id="GO:0006355">
    <property type="term" value="P:regulation of DNA-templated transcription"/>
    <property type="evidence" value="ECO:0007669"/>
    <property type="project" value="InterPro"/>
</dbReference>
<dbReference type="RefSeq" id="WP_183998159.1">
    <property type="nucleotide sequence ID" value="NZ_BMHW01000018.1"/>
</dbReference>
<accession>A0A7W9YD60</accession>
<reference evidence="5 6" key="1">
    <citation type="submission" date="2020-08" db="EMBL/GenBank/DDBJ databases">
        <title>Genomic Encyclopedia of Type Strains, Phase IV (KMG-IV): sequencing the most valuable type-strain genomes for metagenomic binning, comparative biology and taxonomic classification.</title>
        <authorList>
            <person name="Goeker M."/>
        </authorList>
    </citation>
    <scope>NUCLEOTIDE SEQUENCE [LARGE SCALE GENOMIC DNA]</scope>
    <source>
        <strain evidence="5 6">DSM 100734</strain>
    </source>
</reference>
<dbReference type="Proteomes" id="UP000547879">
    <property type="component" value="Unassembled WGS sequence"/>
</dbReference>
<keyword evidence="6" id="KW-1185">Reference proteome</keyword>
<gene>
    <name evidence="5" type="ORF">HNQ72_006088</name>
</gene>
<evidence type="ECO:0000256" key="1">
    <source>
        <dbReference type="ARBA" id="ARBA00023015"/>
    </source>
</evidence>
<dbReference type="InterPro" id="IPR014710">
    <property type="entry name" value="RmlC-like_jellyroll"/>
</dbReference>
<dbReference type="InterPro" id="IPR018490">
    <property type="entry name" value="cNMP-bd_dom_sf"/>
</dbReference>
<evidence type="ECO:0000313" key="6">
    <source>
        <dbReference type="Proteomes" id="UP000547879"/>
    </source>
</evidence>
<evidence type="ECO:0000259" key="4">
    <source>
        <dbReference type="PROSITE" id="PS51063"/>
    </source>
</evidence>
<evidence type="ECO:0000256" key="2">
    <source>
        <dbReference type="ARBA" id="ARBA00023125"/>
    </source>
</evidence>
<protein>
    <submittedName>
        <fullName evidence="5">CRP-like cAMP-binding protein</fullName>
    </submittedName>
</protein>
<keyword evidence="2" id="KW-0238">DNA-binding</keyword>
<dbReference type="SMART" id="SM00419">
    <property type="entry name" value="HTH_CRP"/>
    <property type="match status" value="1"/>
</dbReference>
<dbReference type="SUPFAM" id="SSF46785">
    <property type="entry name" value="Winged helix' DNA-binding domain"/>
    <property type="match status" value="1"/>
</dbReference>
<dbReference type="InterPro" id="IPR012318">
    <property type="entry name" value="HTH_CRP"/>
</dbReference>
<evidence type="ECO:0000256" key="3">
    <source>
        <dbReference type="ARBA" id="ARBA00023163"/>
    </source>
</evidence>
<dbReference type="Gene3D" id="2.60.120.10">
    <property type="entry name" value="Jelly Rolls"/>
    <property type="match status" value="1"/>
</dbReference>
<proteinExistence type="predicted"/>
<dbReference type="EMBL" id="JACHEG010000016">
    <property type="protein sequence ID" value="MBB6166237.1"/>
    <property type="molecule type" value="Genomic_DNA"/>
</dbReference>
<organism evidence="5 6">
    <name type="scientific">Rhizobium wenxiniae</name>
    <dbReference type="NCBI Taxonomy" id="1737357"/>
    <lineage>
        <taxon>Bacteria</taxon>
        <taxon>Pseudomonadati</taxon>
        <taxon>Pseudomonadota</taxon>
        <taxon>Alphaproteobacteria</taxon>
        <taxon>Hyphomicrobiales</taxon>
        <taxon>Rhizobiaceae</taxon>
        <taxon>Rhizobium/Agrobacterium group</taxon>
        <taxon>Rhizobium</taxon>
    </lineage>
</organism>
<dbReference type="InterPro" id="IPR036390">
    <property type="entry name" value="WH_DNA-bd_sf"/>
</dbReference>
<dbReference type="PROSITE" id="PS51063">
    <property type="entry name" value="HTH_CRP_2"/>
    <property type="match status" value="1"/>
</dbReference>
<keyword evidence="1" id="KW-0805">Transcription regulation</keyword>
<comment type="caution">
    <text evidence="5">The sequence shown here is derived from an EMBL/GenBank/DDBJ whole genome shotgun (WGS) entry which is preliminary data.</text>
</comment>